<dbReference type="Proteomes" id="UP000689967">
    <property type="component" value="Unassembled WGS sequence"/>
</dbReference>
<evidence type="ECO:0000256" key="1">
    <source>
        <dbReference type="SAM" id="SignalP"/>
    </source>
</evidence>
<dbReference type="InterPro" id="IPR018389">
    <property type="entry name" value="DctP_fam"/>
</dbReference>
<dbReference type="RefSeq" id="WP_216875694.1">
    <property type="nucleotide sequence ID" value="NZ_JAERQM010000003.1"/>
</dbReference>
<protein>
    <submittedName>
        <fullName evidence="2">TRAP transporter substrate-binding protein DctP</fullName>
    </submittedName>
</protein>
<keyword evidence="1" id="KW-0732">Signal</keyword>
<accession>A0ABS6H9N9</accession>
<dbReference type="Pfam" id="PF03480">
    <property type="entry name" value="DctP"/>
    <property type="match status" value="1"/>
</dbReference>
<evidence type="ECO:0000313" key="2">
    <source>
        <dbReference type="EMBL" id="MBU8544433.1"/>
    </source>
</evidence>
<name>A0ABS6H9N9_9PROT</name>
<dbReference type="PANTHER" id="PTHR33376:SF4">
    <property type="entry name" value="SIALIC ACID-BINDING PERIPLASMIC PROTEIN SIAP"/>
    <property type="match status" value="1"/>
</dbReference>
<feature type="signal peptide" evidence="1">
    <location>
        <begin position="1"/>
        <end position="19"/>
    </location>
</feature>
<proteinExistence type="predicted"/>
<dbReference type="EMBL" id="JAERQM010000003">
    <property type="protein sequence ID" value="MBU8544433.1"/>
    <property type="molecule type" value="Genomic_DNA"/>
</dbReference>
<feature type="chain" id="PRO_5047487959" evidence="1">
    <location>
        <begin position="20"/>
        <end position="334"/>
    </location>
</feature>
<sequence>MPITIGRRATMLAGAAALAAPGLAMSSRTAEAQARRRLRFTAVFSDQDIRAEAMRGFAQDLQAQFDVELHLNATLFRQGTELVAIQRNNVEMANLSPQDLSRQIPAWSVMASAYLFRDAEHMRKVFAGPVGQEFNRMARDQLNVHVLGPLYFGTRHVNLKPRKRISTPADMAGMKLRMPPGETWQFLGEALGANPTPVAFAELYTALQSGTVDGQDNPLPTSRTMRFHEVTTQFVLTSHLVAYDLLSISARLWDSLTQPQRDAIQAAVNKAIDQSTQRHIAQEQEMLSYFRSQGLEVYEPDVAAFRAEAQRRYLASPQSQGWPAGILDRIAAVR</sequence>
<organism evidence="2 3">
    <name type="scientific">Falsiroseomonas oleicola</name>
    <dbReference type="NCBI Taxonomy" id="2801474"/>
    <lineage>
        <taxon>Bacteria</taxon>
        <taxon>Pseudomonadati</taxon>
        <taxon>Pseudomonadota</taxon>
        <taxon>Alphaproteobacteria</taxon>
        <taxon>Acetobacterales</taxon>
        <taxon>Roseomonadaceae</taxon>
        <taxon>Falsiroseomonas</taxon>
    </lineage>
</organism>
<evidence type="ECO:0000313" key="3">
    <source>
        <dbReference type="Proteomes" id="UP000689967"/>
    </source>
</evidence>
<comment type="caution">
    <text evidence="2">The sequence shown here is derived from an EMBL/GenBank/DDBJ whole genome shotgun (WGS) entry which is preliminary data.</text>
</comment>
<reference evidence="2 3" key="1">
    <citation type="submission" date="2021-01" db="EMBL/GenBank/DDBJ databases">
        <title>Roseomonas sp. nov, a bacterium isolated from an oil production mixture in Yumen Oilfield.</title>
        <authorList>
            <person name="Wu D."/>
        </authorList>
    </citation>
    <scope>NUCLEOTIDE SEQUENCE [LARGE SCALE GENOMIC DNA]</scope>
    <source>
        <strain evidence="2 3">ROY-5-3</strain>
    </source>
</reference>
<keyword evidence="3" id="KW-1185">Reference proteome</keyword>
<gene>
    <name evidence="2" type="primary">dctP</name>
    <name evidence="2" type="ORF">JJQ90_12000</name>
</gene>
<dbReference type="InterPro" id="IPR006311">
    <property type="entry name" value="TAT_signal"/>
</dbReference>
<dbReference type="NCBIfam" id="NF037995">
    <property type="entry name" value="TRAP_S1"/>
    <property type="match status" value="1"/>
</dbReference>
<dbReference type="PANTHER" id="PTHR33376">
    <property type="match status" value="1"/>
</dbReference>
<dbReference type="PROSITE" id="PS51318">
    <property type="entry name" value="TAT"/>
    <property type="match status" value="1"/>
</dbReference>